<dbReference type="InterPro" id="IPR036388">
    <property type="entry name" value="WH-like_DNA-bd_sf"/>
</dbReference>
<reference evidence="10" key="1">
    <citation type="journal article" date="2019" name="Int. J. Syst. Evol. Microbiol.">
        <title>The Global Catalogue of Microorganisms (GCM) 10K type strain sequencing project: providing services to taxonomists for standard genome sequencing and annotation.</title>
        <authorList>
            <consortium name="The Broad Institute Genomics Platform"/>
            <consortium name="The Broad Institute Genome Sequencing Center for Infectious Disease"/>
            <person name="Wu L."/>
            <person name="Ma J."/>
        </authorList>
    </citation>
    <scope>NUCLEOTIDE SEQUENCE [LARGE SCALE GENOMIC DNA]</scope>
    <source>
        <strain evidence="10">CECT 8979</strain>
    </source>
</reference>
<organism evidence="9 10">
    <name type="scientific">Winogradskyella maritima</name>
    <dbReference type="NCBI Taxonomy" id="1517766"/>
    <lineage>
        <taxon>Bacteria</taxon>
        <taxon>Pseudomonadati</taxon>
        <taxon>Bacteroidota</taxon>
        <taxon>Flavobacteriia</taxon>
        <taxon>Flavobacteriales</taxon>
        <taxon>Flavobacteriaceae</taxon>
        <taxon>Winogradskyella</taxon>
    </lineage>
</organism>
<gene>
    <name evidence="9" type="ORF">ACFOSX_05310</name>
</gene>
<dbReference type="Gene3D" id="1.10.1740.10">
    <property type="match status" value="1"/>
</dbReference>
<keyword evidence="4 6" id="KW-0238">DNA-binding</keyword>
<dbReference type="InterPro" id="IPR007627">
    <property type="entry name" value="RNA_pol_sigma70_r2"/>
</dbReference>
<feature type="domain" description="RNA polymerase sigma factor 70 region 4 type 2" evidence="8">
    <location>
        <begin position="124"/>
        <end position="170"/>
    </location>
</feature>
<evidence type="ECO:0000256" key="1">
    <source>
        <dbReference type="ARBA" id="ARBA00010641"/>
    </source>
</evidence>
<proteinExistence type="inferred from homology"/>
<dbReference type="EMBL" id="JBHSAT010000004">
    <property type="protein sequence ID" value="MFC3876644.1"/>
    <property type="molecule type" value="Genomic_DNA"/>
</dbReference>
<dbReference type="PANTHER" id="PTHR43133">
    <property type="entry name" value="RNA POLYMERASE ECF-TYPE SIGMA FACTO"/>
    <property type="match status" value="1"/>
</dbReference>
<dbReference type="InterPro" id="IPR000838">
    <property type="entry name" value="RNA_pol_sigma70_ECF_CS"/>
</dbReference>
<dbReference type="Pfam" id="PF08281">
    <property type="entry name" value="Sigma70_r4_2"/>
    <property type="match status" value="1"/>
</dbReference>
<dbReference type="Pfam" id="PF04542">
    <property type="entry name" value="Sigma70_r2"/>
    <property type="match status" value="1"/>
</dbReference>
<evidence type="ECO:0000313" key="10">
    <source>
        <dbReference type="Proteomes" id="UP001595812"/>
    </source>
</evidence>
<comment type="caution">
    <text evidence="9">The sequence shown here is derived from an EMBL/GenBank/DDBJ whole genome shotgun (WGS) entry which is preliminary data.</text>
</comment>
<feature type="domain" description="RNA polymerase sigma-70 region 2" evidence="7">
    <location>
        <begin position="24"/>
        <end position="89"/>
    </location>
</feature>
<dbReference type="PROSITE" id="PS01063">
    <property type="entry name" value="SIGMA70_ECF"/>
    <property type="match status" value="1"/>
</dbReference>
<dbReference type="Proteomes" id="UP001595812">
    <property type="component" value="Unassembled WGS sequence"/>
</dbReference>
<sequence>MDTQSERHIINQIKEGDSDAFKLMVERHKDASLSLAISILKDQDLAEDVLQDVFITVFQKIETFNFKSKFATWLYRIVVNTSYNQLKKIKKGVDIEEITIVPEKLITHEEMLKEENQKRFINLALLRMNADEALTLRLFYLSEMSIKEISKITGFKTSKIKVCLHRGRNNLDFQLRQLLGNELNDLL</sequence>
<evidence type="ECO:0000259" key="8">
    <source>
        <dbReference type="Pfam" id="PF08281"/>
    </source>
</evidence>
<dbReference type="InterPro" id="IPR039425">
    <property type="entry name" value="RNA_pol_sigma-70-like"/>
</dbReference>
<dbReference type="PANTHER" id="PTHR43133:SF8">
    <property type="entry name" value="RNA POLYMERASE SIGMA FACTOR HI_1459-RELATED"/>
    <property type="match status" value="1"/>
</dbReference>
<dbReference type="InterPro" id="IPR014284">
    <property type="entry name" value="RNA_pol_sigma-70_dom"/>
</dbReference>
<keyword evidence="2 6" id="KW-0805">Transcription regulation</keyword>
<evidence type="ECO:0000256" key="6">
    <source>
        <dbReference type="RuleBase" id="RU000716"/>
    </source>
</evidence>
<dbReference type="RefSeq" id="WP_386097741.1">
    <property type="nucleotide sequence ID" value="NZ_JBHSAT010000004.1"/>
</dbReference>
<evidence type="ECO:0000256" key="4">
    <source>
        <dbReference type="ARBA" id="ARBA00023125"/>
    </source>
</evidence>
<accession>A0ABV8AJ97</accession>
<dbReference type="Gene3D" id="1.10.10.10">
    <property type="entry name" value="Winged helix-like DNA-binding domain superfamily/Winged helix DNA-binding domain"/>
    <property type="match status" value="1"/>
</dbReference>
<evidence type="ECO:0000259" key="7">
    <source>
        <dbReference type="Pfam" id="PF04542"/>
    </source>
</evidence>
<dbReference type="NCBIfam" id="TIGR02937">
    <property type="entry name" value="sigma70-ECF"/>
    <property type="match status" value="1"/>
</dbReference>
<dbReference type="InterPro" id="IPR013324">
    <property type="entry name" value="RNA_pol_sigma_r3/r4-like"/>
</dbReference>
<evidence type="ECO:0000256" key="5">
    <source>
        <dbReference type="ARBA" id="ARBA00023163"/>
    </source>
</evidence>
<dbReference type="InterPro" id="IPR013325">
    <property type="entry name" value="RNA_pol_sigma_r2"/>
</dbReference>
<comment type="similarity">
    <text evidence="1 6">Belongs to the sigma-70 factor family. ECF subfamily.</text>
</comment>
<dbReference type="InterPro" id="IPR013249">
    <property type="entry name" value="RNA_pol_sigma70_r4_t2"/>
</dbReference>
<keyword evidence="5 6" id="KW-0804">Transcription</keyword>
<protein>
    <recommendedName>
        <fullName evidence="6">RNA polymerase sigma factor</fullName>
    </recommendedName>
</protein>
<dbReference type="SUPFAM" id="SSF88946">
    <property type="entry name" value="Sigma2 domain of RNA polymerase sigma factors"/>
    <property type="match status" value="1"/>
</dbReference>
<evidence type="ECO:0000256" key="2">
    <source>
        <dbReference type="ARBA" id="ARBA00023015"/>
    </source>
</evidence>
<dbReference type="SUPFAM" id="SSF88659">
    <property type="entry name" value="Sigma3 and sigma4 domains of RNA polymerase sigma factors"/>
    <property type="match status" value="1"/>
</dbReference>
<evidence type="ECO:0000313" key="9">
    <source>
        <dbReference type="EMBL" id="MFC3876644.1"/>
    </source>
</evidence>
<name>A0ABV8AJ97_9FLAO</name>
<keyword evidence="10" id="KW-1185">Reference proteome</keyword>
<evidence type="ECO:0000256" key="3">
    <source>
        <dbReference type="ARBA" id="ARBA00023082"/>
    </source>
</evidence>
<keyword evidence="3 6" id="KW-0731">Sigma factor</keyword>